<dbReference type="EnsemblPlants" id="MELO3C032796.2.1">
    <property type="protein sequence ID" value="MELO3C032796.2.1"/>
    <property type="gene ID" value="MELO3C032796.2"/>
</dbReference>
<protein>
    <submittedName>
        <fullName evidence="1">Uncharacterized protein</fullName>
    </submittedName>
</protein>
<name>A0A9I9EEV2_CUCME</name>
<evidence type="ECO:0000313" key="1">
    <source>
        <dbReference type="EnsemblPlants" id="MELO3C032796.2.1"/>
    </source>
</evidence>
<accession>A0A9I9EEV2</accession>
<dbReference type="Gramene" id="MELO3C032796.2.1">
    <property type="protein sequence ID" value="MELO3C032796.2.1"/>
    <property type="gene ID" value="MELO3C032796.2"/>
</dbReference>
<reference evidence="1" key="1">
    <citation type="submission" date="2023-03" db="UniProtKB">
        <authorList>
            <consortium name="EnsemblPlants"/>
        </authorList>
    </citation>
    <scope>IDENTIFICATION</scope>
</reference>
<sequence length="59" mass="6550">MAKKLPGCQVRATTVIHYRIKTLKGHSRPSPKCVGQCAVALGGTMKRNVSLRRKNYLII</sequence>
<proteinExistence type="predicted"/>
<organism evidence="1">
    <name type="scientific">Cucumis melo</name>
    <name type="common">Muskmelon</name>
    <dbReference type="NCBI Taxonomy" id="3656"/>
    <lineage>
        <taxon>Eukaryota</taxon>
        <taxon>Viridiplantae</taxon>
        <taxon>Streptophyta</taxon>
        <taxon>Embryophyta</taxon>
        <taxon>Tracheophyta</taxon>
        <taxon>Spermatophyta</taxon>
        <taxon>Magnoliopsida</taxon>
        <taxon>eudicotyledons</taxon>
        <taxon>Gunneridae</taxon>
        <taxon>Pentapetalae</taxon>
        <taxon>rosids</taxon>
        <taxon>fabids</taxon>
        <taxon>Cucurbitales</taxon>
        <taxon>Cucurbitaceae</taxon>
        <taxon>Benincaseae</taxon>
        <taxon>Cucumis</taxon>
    </lineage>
</organism>
<dbReference type="AlphaFoldDB" id="A0A9I9EEV2"/>